<reference evidence="2" key="1">
    <citation type="submission" date="2019-09" db="EMBL/GenBank/DDBJ databases">
        <authorList>
            <person name="Zheng Y.Y."/>
            <person name="Cui B.M."/>
        </authorList>
    </citation>
    <scope>NUCLEOTIDE SEQUENCE</scope>
    <source>
        <strain evidence="2">Pp</strain>
    </source>
</reference>
<evidence type="ECO:0000313" key="2">
    <source>
        <dbReference type="EMBL" id="QIM55854.1"/>
    </source>
</evidence>
<feature type="region of interest" description="Disordered" evidence="1">
    <location>
        <begin position="408"/>
        <end position="437"/>
    </location>
</feature>
<dbReference type="GO" id="GO:0004252">
    <property type="term" value="F:serine-type endopeptidase activity"/>
    <property type="evidence" value="ECO:0007669"/>
    <property type="project" value="InterPro"/>
</dbReference>
<accession>A0A6G8IRJ8</accession>
<name>A0A6G8IRJ8_9VIRU</name>
<proteinExistence type="predicted"/>
<feature type="compositionally biased region" description="Basic and acidic residues" evidence="1">
    <location>
        <begin position="410"/>
        <end position="430"/>
    </location>
</feature>
<feature type="region of interest" description="Disordered" evidence="1">
    <location>
        <begin position="247"/>
        <end position="306"/>
    </location>
</feature>
<dbReference type="EMBL" id="MN412555">
    <property type="protein sequence ID" value="QIM55854.1"/>
    <property type="molecule type" value="Genomic_RNA"/>
</dbReference>
<feature type="compositionally biased region" description="Polar residues" evidence="1">
    <location>
        <begin position="272"/>
        <end position="284"/>
    </location>
</feature>
<feature type="compositionally biased region" description="Basic and acidic residues" evidence="1">
    <location>
        <begin position="357"/>
        <end position="367"/>
    </location>
</feature>
<feature type="region of interest" description="Disordered" evidence="1">
    <location>
        <begin position="355"/>
        <end position="396"/>
    </location>
</feature>
<dbReference type="Pfam" id="PF01107">
    <property type="entry name" value="MP"/>
    <property type="match status" value="1"/>
</dbReference>
<sequence>MSIVPIRKFLSQANKSDGERIFIDSVHAKDIYSDANAFNKRTLAAIKRFQSSIAVPASCTGEPNTVQFNLFDEVEVEEIRKMASKYALLHIGAVLISVTCLFKLKQPMQGRIIHYDPRFLDKHEACQTGFSFNLQSGSAFFLYRPNYPISTTDPNLMRAARIKFEFDQVKVADNSHLFLIDIGVMYQLSNQSTMEPTSSAEAGAQFQAIFGSTNLPNPEAYLEDEDIIAPPSVALIDFGLDQSFKKGGMFKGPPRTTRARRYHAKSRRQGSEAISRTPSMSRGESNQKRMDGLVRSNSYRGENFQKTDCPRYSVHENFKSYIWPKAETQAVNHEYSGATSEPNQKGTWRLHMGANDRQAKQSDDDSSGRYSCSRGSGSEGSNSPIGSSASHKGKNPELLPVIPLWQSGHSWDKRDDRVPNHKARDSEADNRGSTGDHSTSTFIHLPAGICSACQGMGCCRCRAKV</sequence>
<evidence type="ECO:0000256" key="1">
    <source>
        <dbReference type="SAM" id="MobiDB-lite"/>
    </source>
</evidence>
<feature type="compositionally biased region" description="Low complexity" evidence="1">
    <location>
        <begin position="368"/>
        <end position="383"/>
    </location>
</feature>
<feature type="compositionally biased region" description="Basic residues" evidence="1">
    <location>
        <begin position="257"/>
        <end position="268"/>
    </location>
</feature>
<dbReference type="GO" id="GO:0006508">
    <property type="term" value="P:proteolysis"/>
    <property type="evidence" value="ECO:0007669"/>
    <property type="project" value="InterPro"/>
</dbReference>
<protein>
    <submittedName>
        <fullName evidence="2">Putative movement protein</fullName>
    </submittedName>
</protein>
<dbReference type="InterPro" id="IPR001815">
    <property type="entry name" value="Trichovirus_mp"/>
</dbReference>
<dbReference type="InterPro" id="IPR028919">
    <property type="entry name" value="Viral_movement"/>
</dbReference>
<organism evidence="2">
    <name type="scientific">Mume virus A</name>
    <dbReference type="NCBI Taxonomy" id="2137858"/>
    <lineage>
        <taxon>Viruses</taxon>
        <taxon>Riboviria</taxon>
        <taxon>Orthornavirae</taxon>
        <taxon>Kitrinoviricota</taxon>
        <taxon>Alsuviricetes</taxon>
        <taxon>Tymovirales</taxon>
        <taxon>Betaflexiviridae</taxon>
        <taxon>Trivirinae</taxon>
        <taxon>Capillovirus</taxon>
        <taxon>Capillovirus alphamume</taxon>
    </lineage>
</organism>
<dbReference type="PRINTS" id="PR00995">
    <property type="entry name" value="CAPILLOPTASE"/>
</dbReference>